<keyword evidence="9 14" id="KW-1133">Transmembrane helix</keyword>
<keyword evidence="3" id="KW-0444">Lipid biosynthesis</keyword>
<keyword evidence="13" id="KW-0275">Fatty acid biosynthesis</keyword>
<name>F2IEC5_FLUTR</name>
<dbReference type="GO" id="GO:0080132">
    <property type="term" value="F:fatty acid 2-hydroxylase activity"/>
    <property type="evidence" value="ECO:0007669"/>
    <property type="project" value="InterPro"/>
</dbReference>
<dbReference type="InterPro" id="IPR006694">
    <property type="entry name" value="Fatty_acid_hydroxylase"/>
</dbReference>
<reference evidence="16 17" key="1">
    <citation type="journal article" date="2011" name="Stand. Genomic Sci.">
        <title>Complete genome sequence of the gliding freshwater bacterium Fluviicola taffensis type strain (RW262).</title>
        <authorList>
            <person name="Woyke T."/>
            <person name="Chertkov O."/>
            <person name="Lapidus A."/>
            <person name="Nolan M."/>
            <person name="Lucas S."/>
            <person name="Del Rio T.G."/>
            <person name="Tice H."/>
            <person name="Cheng J.F."/>
            <person name="Tapia R."/>
            <person name="Han C."/>
            <person name="Goodwin L."/>
            <person name="Pitluck S."/>
            <person name="Liolios K."/>
            <person name="Pagani I."/>
            <person name="Ivanova N."/>
            <person name="Huntemann M."/>
            <person name="Mavromatis K."/>
            <person name="Mikhailova N."/>
            <person name="Pati A."/>
            <person name="Chen A."/>
            <person name="Palaniappan K."/>
            <person name="Land M."/>
            <person name="Hauser L."/>
            <person name="Brambilla E.M."/>
            <person name="Rohde M."/>
            <person name="Mwirichia R."/>
            <person name="Sikorski J."/>
            <person name="Tindall B.J."/>
            <person name="Goker M."/>
            <person name="Bristow J."/>
            <person name="Eisen J.A."/>
            <person name="Markowitz V."/>
            <person name="Hugenholtz P."/>
            <person name="Klenk H.P."/>
            <person name="Kyrpides N.C."/>
        </authorList>
    </citation>
    <scope>NUCLEOTIDE SEQUENCE [LARGE SCALE GENOMIC DNA]</scope>
    <source>
        <strain evidence="17">DSM 16823 / RW262 / RW262</strain>
    </source>
</reference>
<dbReference type="PANTHER" id="PTHR12863:SF1">
    <property type="entry name" value="FATTY ACID 2-HYDROXYLASE"/>
    <property type="match status" value="1"/>
</dbReference>
<evidence type="ECO:0000256" key="3">
    <source>
        <dbReference type="ARBA" id="ARBA00022516"/>
    </source>
</evidence>
<dbReference type="AlphaFoldDB" id="F2IEC5"/>
<dbReference type="GO" id="GO:0006633">
    <property type="term" value="P:fatty acid biosynthetic process"/>
    <property type="evidence" value="ECO:0007669"/>
    <property type="project" value="UniProtKB-KW"/>
</dbReference>
<sequence>MESASNENYEFRVYPDEKSPKLFKSPLLEVLTKTKLWIIILLYSSVATFCLWVYMYYFHGTVFNLILLFVLGFFTWTFGEYILHRFVYHKLKDASYDSGIQYVFHGIHHQYPTDEDRIILPPVPGLAIACLFLGVYYLIMGGAAFTFGSGFLIGYLVYISIHWMVHSKPAPARFNFWWKHHNIHHYQQHDKAFGVSTPIWDIVFRTMPVKGRKTITILKK</sequence>
<keyword evidence="7" id="KW-0276">Fatty acid metabolism</keyword>
<evidence type="ECO:0000256" key="1">
    <source>
        <dbReference type="ARBA" id="ARBA00001947"/>
    </source>
</evidence>
<organism evidence="16 17">
    <name type="scientific">Fluviicola taffensis (strain DSM 16823 / NCIMB 13979 / RW262)</name>
    <dbReference type="NCBI Taxonomy" id="755732"/>
    <lineage>
        <taxon>Bacteria</taxon>
        <taxon>Pseudomonadati</taxon>
        <taxon>Bacteroidota</taxon>
        <taxon>Flavobacteriia</taxon>
        <taxon>Flavobacteriales</taxon>
        <taxon>Crocinitomicaceae</taxon>
        <taxon>Fluviicola</taxon>
    </lineage>
</organism>
<evidence type="ECO:0000256" key="14">
    <source>
        <dbReference type="SAM" id="Phobius"/>
    </source>
</evidence>
<dbReference type="Proteomes" id="UP000007463">
    <property type="component" value="Chromosome"/>
</dbReference>
<dbReference type="Pfam" id="PF04116">
    <property type="entry name" value="FA_hydroxylase"/>
    <property type="match status" value="1"/>
</dbReference>
<dbReference type="InterPro" id="IPR014430">
    <property type="entry name" value="Scs7"/>
</dbReference>
<feature type="domain" description="Fatty acid hydroxylase" evidence="15">
    <location>
        <begin position="69"/>
        <end position="206"/>
    </location>
</feature>
<feature type="transmembrane region" description="Helical" evidence="14">
    <location>
        <begin position="63"/>
        <end position="83"/>
    </location>
</feature>
<keyword evidence="6" id="KW-0256">Endoplasmic reticulum</keyword>
<dbReference type="PANTHER" id="PTHR12863">
    <property type="entry name" value="FATTY ACID HYDROXYLASE"/>
    <property type="match status" value="1"/>
</dbReference>
<keyword evidence="10" id="KW-0560">Oxidoreductase</keyword>
<dbReference type="eggNOG" id="COG3000">
    <property type="taxonomic scope" value="Bacteria"/>
</dbReference>
<evidence type="ECO:0000256" key="2">
    <source>
        <dbReference type="ARBA" id="ARBA00004477"/>
    </source>
</evidence>
<dbReference type="GO" id="GO:0005506">
    <property type="term" value="F:iron ion binding"/>
    <property type="evidence" value="ECO:0007669"/>
    <property type="project" value="InterPro"/>
</dbReference>
<reference evidence="17" key="2">
    <citation type="submission" date="2011-02" db="EMBL/GenBank/DDBJ databases">
        <title>The complete genome of Fluviicola taffensis DSM 16823.</title>
        <authorList>
            <consortium name="US DOE Joint Genome Institute (JGI-PGF)"/>
            <person name="Lucas S."/>
            <person name="Copeland A."/>
            <person name="Lapidus A."/>
            <person name="Bruce D."/>
            <person name="Goodwin L."/>
            <person name="Pitluck S."/>
            <person name="Kyrpides N."/>
            <person name="Mavromatis K."/>
            <person name="Ivanova N."/>
            <person name="Mikhailova N."/>
            <person name="Pagani I."/>
            <person name="Chertkov O."/>
            <person name="Detter J.C."/>
            <person name="Han C."/>
            <person name="Tapia R."/>
            <person name="Land M."/>
            <person name="Hauser L."/>
            <person name="Markowitz V."/>
            <person name="Cheng J.-F."/>
            <person name="Hugenholtz P."/>
            <person name="Woyke T."/>
            <person name="Wu D."/>
            <person name="Tindall B."/>
            <person name="Pomrenke H.G."/>
            <person name="Brambilla E."/>
            <person name="Klenk H.-P."/>
            <person name="Eisen J.A."/>
        </authorList>
    </citation>
    <scope>NUCLEOTIDE SEQUENCE [LARGE SCALE GENOMIC DNA]</scope>
    <source>
        <strain evidence="17">DSM 16823 / RW262 / RW262</strain>
    </source>
</reference>
<comment type="cofactor">
    <cofactor evidence="1">
        <name>Zn(2+)</name>
        <dbReference type="ChEBI" id="CHEBI:29105"/>
    </cofactor>
</comment>
<evidence type="ECO:0000313" key="16">
    <source>
        <dbReference type="EMBL" id="AEA43449.1"/>
    </source>
</evidence>
<feature type="transmembrane region" description="Helical" evidence="14">
    <location>
        <begin position="145"/>
        <end position="165"/>
    </location>
</feature>
<evidence type="ECO:0000256" key="4">
    <source>
        <dbReference type="ARBA" id="ARBA00022692"/>
    </source>
</evidence>
<evidence type="ECO:0000256" key="5">
    <source>
        <dbReference type="ARBA" id="ARBA00022723"/>
    </source>
</evidence>
<evidence type="ECO:0000256" key="13">
    <source>
        <dbReference type="ARBA" id="ARBA00023160"/>
    </source>
</evidence>
<dbReference type="RefSeq" id="WP_013686220.1">
    <property type="nucleotide sequence ID" value="NC_015321.1"/>
</dbReference>
<keyword evidence="17" id="KW-1185">Reference proteome</keyword>
<keyword evidence="5" id="KW-0479">Metal-binding</keyword>
<evidence type="ECO:0000256" key="6">
    <source>
        <dbReference type="ARBA" id="ARBA00022824"/>
    </source>
</evidence>
<feature type="transmembrane region" description="Helical" evidence="14">
    <location>
        <begin position="36"/>
        <end position="57"/>
    </location>
</feature>
<keyword evidence="11" id="KW-0443">Lipid metabolism</keyword>
<evidence type="ECO:0000259" key="15">
    <source>
        <dbReference type="Pfam" id="PF04116"/>
    </source>
</evidence>
<evidence type="ECO:0000256" key="9">
    <source>
        <dbReference type="ARBA" id="ARBA00022989"/>
    </source>
</evidence>
<dbReference type="OrthoDB" id="9784228at2"/>
<dbReference type="KEGG" id="fte:Fluta_1455"/>
<proteinExistence type="predicted"/>
<dbReference type="HOGENOM" id="CLU_034756_1_1_10"/>
<evidence type="ECO:0000256" key="8">
    <source>
        <dbReference type="ARBA" id="ARBA00022833"/>
    </source>
</evidence>
<feature type="transmembrane region" description="Helical" evidence="14">
    <location>
        <begin position="118"/>
        <end position="139"/>
    </location>
</feature>
<comment type="subcellular location">
    <subcellularLocation>
        <location evidence="2">Endoplasmic reticulum membrane</location>
        <topology evidence="2">Multi-pass membrane protein</topology>
    </subcellularLocation>
</comment>
<gene>
    <name evidence="16" type="ordered locus">Fluta_1455</name>
</gene>
<evidence type="ECO:0000256" key="10">
    <source>
        <dbReference type="ARBA" id="ARBA00023002"/>
    </source>
</evidence>
<dbReference type="GO" id="GO:0016020">
    <property type="term" value="C:membrane"/>
    <property type="evidence" value="ECO:0007669"/>
    <property type="project" value="InterPro"/>
</dbReference>
<evidence type="ECO:0000256" key="12">
    <source>
        <dbReference type="ARBA" id="ARBA00023136"/>
    </source>
</evidence>
<dbReference type="EMBL" id="CP002542">
    <property type="protein sequence ID" value="AEA43449.1"/>
    <property type="molecule type" value="Genomic_DNA"/>
</dbReference>
<evidence type="ECO:0000256" key="11">
    <source>
        <dbReference type="ARBA" id="ARBA00023098"/>
    </source>
</evidence>
<evidence type="ECO:0000256" key="7">
    <source>
        <dbReference type="ARBA" id="ARBA00022832"/>
    </source>
</evidence>
<evidence type="ECO:0000313" key="17">
    <source>
        <dbReference type="Proteomes" id="UP000007463"/>
    </source>
</evidence>
<keyword evidence="4 14" id="KW-0812">Transmembrane</keyword>
<keyword evidence="12 14" id="KW-0472">Membrane</keyword>
<dbReference type="STRING" id="755732.Fluta_1455"/>
<accession>F2IEC5</accession>
<protein>
    <submittedName>
        <fullName evidence="16">Fatty acid hydroxylase</fullName>
    </submittedName>
</protein>
<keyword evidence="8" id="KW-0862">Zinc</keyword>